<dbReference type="GeneID" id="59288996"/>
<dbReference type="EMBL" id="JACCJC010000029">
    <property type="protein sequence ID" value="KAF6234713.1"/>
    <property type="molecule type" value="Genomic_DNA"/>
</dbReference>
<comment type="similarity">
    <text evidence="1">Belongs to the protein-tyrosine phosphatase family. Non-receptor class dual specificity subfamily.</text>
</comment>
<dbReference type="CDD" id="cd14498">
    <property type="entry name" value="DSP"/>
    <property type="match status" value="1"/>
</dbReference>
<dbReference type="Pfam" id="PF00782">
    <property type="entry name" value="DSPc"/>
    <property type="match status" value="1"/>
</dbReference>
<evidence type="ECO:0000256" key="4">
    <source>
        <dbReference type="ARBA" id="ARBA00022912"/>
    </source>
</evidence>
<evidence type="ECO:0000259" key="6">
    <source>
        <dbReference type="PROSITE" id="PS50056"/>
    </source>
</evidence>
<evidence type="ECO:0000256" key="3">
    <source>
        <dbReference type="ARBA" id="ARBA00022801"/>
    </source>
</evidence>
<evidence type="ECO:0000313" key="8">
    <source>
        <dbReference type="EMBL" id="KAF6234713.1"/>
    </source>
</evidence>
<feature type="domain" description="Tyrosine specific protein phosphatases" evidence="6">
    <location>
        <begin position="91"/>
        <end position="153"/>
    </location>
</feature>
<dbReference type="InterPro" id="IPR000340">
    <property type="entry name" value="Dual-sp_phosphatase_cat-dom"/>
</dbReference>
<keyword evidence="4" id="KW-0904">Protein phosphatase</keyword>
<dbReference type="PANTHER" id="PTHR10159:SF519">
    <property type="entry name" value="DUAL SPECIFICITY PROTEIN PHOSPHATASE MPK3"/>
    <property type="match status" value="1"/>
</dbReference>
<name>A0A8H6CT79_9LECA</name>
<dbReference type="GO" id="GO:0043409">
    <property type="term" value="P:negative regulation of MAPK cascade"/>
    <property type="evidence" value="ECO:0007669"/>
    <property type="project" value="TreeGrafter"/>
</dbReference>
<dbReference type="InterPro" id="IPR000387">
    <property type="entry name" value="Tyr_Pase_dom"/>
</dbReference>
<evidence type="ECO:0000259" key="5">
    <source>
        <dbReference type="PROSITE" id="PS50054"/>
    </source>
</evidence>
<dbReference type="GO" id="GO:0005737">
    <property type="term" value="C:cytoplasm"/>
    <property type="evidence" value="ECO:0007669"/>
    <property type="project" value="TreeGrafter"/>
</dbReference>
<organism evidence="7 9">
    <name type="scientific">Letharia columbiana</name>
    <dbReference type="NCBI Taxonomy" id="112416"/>
    <lineage>
        <taxon>Eukaryota</taxon>
        <taxon>Fungi</taxon>
        <taxon>Dikarya</taxon>
        <taxon>Ascomycota</taxon>
        <taxon>Pezizomycotina</taxon>
        <taxon>Lecanoromycetes</taxon>
        <taxon>OSLEUM clade</taxon>
        <taxon>Lecanoromycetidae</taxon>
        <taxon>Lecanorales</taxon>
        <taxon>Lecanorineae</taxon>
        <taxon>Parmeliaceae</taxon>
        <taxon>Letharia</taxon>
    </lineage>
</organism>
<evidence type="ECO:0000256" key="1">
    <source>
        <dbReference type="ARBA" id="ARBA00008601"/>
    </source>
</evidence>
<dbReference type="RefSeq" id="XP_037164104.1">
    <property type="nucleotide sequence ID" value="XM_037309243.1"/>
</dbReference>
<dbReference type="GO" id="GO:0004725">
    <property type="term" value="F:protein tyrosine phosphatase activity"/>
    <property type="evidence" value="ECO:0007669"/>
    <property type="project" value="UniProtKB-EC"/>
</dbReference>
<dbReference type="EMBL" id="JACCJC010000074">
    <property type="protein sequence ID" value="KAF6228746.1"/>
    <property type="molecule type" value="Genomic_DNA"/>
</dbReference>
<comment type="caution">
    <text evidence="7">The sequence shown here is derived from an EMBL/GenBank/DDBJ whole genome shotgun (WGS) entry which is preliminary data.</text>
</comment>
<dbReference type="Proteomes" id="UP000578531">
    <property type="component" value="Unassembled WGS sequence"/>
</dbReference>
<protein>
    <recommendedName>
        <fullName evidence="2">protein-tyrosine-phosphatase</fullName>
        <ecNumber evidence="2">3.1.3.48</ecNumber>
    </recommendedName>
</protein>
<dbReference type="EC" id="3.1.3.48" evidence="2"/>
<dbReference type="AlphaFoldDB" id="A0A8H6CT79"/>
<gene>
    <name evidence="8" type="ORF">HO173_007339</name>
    <name evidence="7" type="ORF">HO173_011593</name>
</gene>
<dbReference type="PROSITE" id="PS50054">
    <property type="entry name" value="TYR_PHOSPHATASE_DUAL"/>
    <property type="match status" value="1"/>
</dbReference>
<dbReference type="OrthoDB" id="10252009at2759"/>
<accession>A0A8H6CT79</accession>
<dbReference type="SMART" id="SM00195">
    <property type="entry name" value="DSPc"/>
    <property type="match status" value="1"/>
</dbReference>
<dbReference type="InterPro" id="IPR029021">
    <property type="entry name" value="Prot-tyrosine_phosphatase-like"/>
</dbReference>
<dbReference type="InterPro" id="IPR020422">
    <property type="entry name" value="TYR_PHOSPHATASE_DUAL_dom"/>
</dbReference>
<dbReference type="SUPFAM" id="SSF52799">
    <property type="entry name" value="(Phosphotyrosine protein) phosphatases II"/>
    <property type="match status" value="1"/>
</dbReference>
<evidence type="ECO:0000256" key="2">
    <source>
        <dbReference type="ARBA" id="ARBA00013064"/>
    </source>
</evidence>
<dbReference type="PANTHER" id="PTHR10159">
    <property type="entry name" value="DUAL SPECIFICITY PROTEIN PHOSPHATASE"/>
    <property type="match status" value="1"/>
</dbReference>
<dbReference type="PROSITE" id="PS50056">
    <property type="entry name" value="TYR_PHOSPHATASE_2"/>
    <property type="match status" value="1"/>
</dbReference>
<dbReference type="Gene3D" id="3.90.190.10">
    <property type="entry name" value="Protein tyrosine phosphatase superfamily"/>
    <property type="match status" value="1"/>
</dbReference>
<reference evidence="7 9" key="1">
    <citation type="journal article" date="2020" name="Genomics">
        <title>Complete, high-quality genomes from long-read metagenomic sequencing of two wolf lichen thalli reveals enigmatic genome architecture.</title>
        <authorList>
            <person name="McKenzie S.K."/>
            <person name="Walston R.F."/>
            <person name="Allen J.L."/>
        </authorList>
    </citation>
    <scope>NUCLEOTIDE SEQUENCE [LARGE SCALE GENOMIC DNA]</scope>
    <source>
        <strain evidence="7">WasteWater2</strain>
    </source>
</reference>
<keyword evidence="9" id="KW-1185">Reference proteome</keyword>
<evidence type="ECO:0000313" key="9">
    <source>
        <dbReference type="Proteomes" id="UP000578531"/>
    </source>
</evidence>
<sequence>MSNPETRGGLTKVMIEKALWNCCVSLSLNEIMPNLYLGGYLAASNIDSLRSTDITFVLTIMSSDLSAPTLQEHLELGIVTARFNKDDKPAEDLLSIFGSTCDLIEEKRAEGKKVLVHCRMGISRSVTLVMAYIMRAWGVGFPEAQLFVKGKRPMASPNRGFCEQLRVWHACEYGVEQIVEGERRDKEPYAEWKRSKGIVAAEGS</sequence>
<reference evidence="7" key="2">
    <citation type="submission" date="2020-05" db="EMBL/GenBank/DDBJ databases">
        <authorList>
            <person name="Mckenzie S.K."/>
            <person name="Walston R.F."/>
            <person name="Allen J.L."/>
        </authorList>
    </citation>
    <scope>NUCLEOTIDE SEQUENCE</scope>
    <source>
        <strain evidence="7">WasteWater2</strain>
    </source>
</reference>
<evidence type="ECO:0000313" key="7">
    <source>
        <dbReference type="EMBL" id="KAF6228746.1"/>
    </source>
</evidence>
<proteinExistence type="inferred from homology"/>
<feature type="domain" description="Tyrosine-protein phosphatase" evidence="5">
    <location>
        <begin position="27"/>
        <end position="174"/>
    </location>
</feature>
<keyword evidence="3" id="KW-0378">Hydrolase</keyword>